<keyword evidence="6" id="KW-1185">Reference proteome</keyword>
<evidence type="ECO:0000256" key="3">
    <source>
        <dbReference type="SAM" id="Phobius"/>
    </source>
</evidence>
<dbReference type="Proteomes" id="UP001472978">
    <property type="component" value="Unassembled WGS sequence"/>
</dbReference>
<dbReference type="SMART" id="SM00267">
    <property type="entry name" value="GGDEF"/>
    <property type="match status" value="1"/>
</dbReference>
<dbReference type="Gene3D" id="3.30.70.270">
    <property type="match status" value="1"/>
</dbReference>
<evidence type="ECO:0000313" key="6">
    <source>
        <dbReference type="Proteomes" id="UP001472978"/>
    </source>
</evidence>
<dbReference type="InterPro" id="IPR000160">
    <property type="entry name" value="GGDEF_dom"/>
</dbReference>
<dbReference type="CDD" id="cd01949">
    <property type="entry name" value="GGDEF"/>
    <property type="match status" value="1"/>
</dbReference>
<dbReference type="PANTHER" id="PTHR45138">
    <property type="entry name" value="REGULATORY COMPONENTS OF SENSORY TRANSDUCTION SYSTEM"/>
    <property type="match status" value="1"/>
</dbReference>
<accession>A0ABV1NCT4</accession>
<protein>
    <recommendedName>
        <fullName evidence="1">diguanylate cyclase</fullName>
        <ecNumber evidence="1">2.7.7.65</ecNumber>
    </recommendedName>
</protein>
<evidence type="ECO:0000313" key="5">
    <source>
        <dbReference type="EMBL" id="MEQ6890230.1"/>
    </source>
</evidence>
<keyword evidence="3" id="KW-0472">Membrane</keyword>
<feature type="transmembrane region" description="Helical" evidence="3">
    <location>
        <begin position="38"/>
        <end position="60"/>
    </location>
</feature>
<evidence type="ECO:0000256" key="2">
    <source>
        <dbReference type="ARBA" id="ARBA00034247"/>
    </source>
</evidence>
<dbReference type="GO" id="GO:0052621">
    <property type="term" value="F:diguanylate cyclase activity"/>
    <property type="evidence" value="ECO:0007669"/>
    <property type="project" value="UniProtKB-EC"/>
</dbReference>
<feature type="domain" description="GGDEF" evidence="4">
    <location>
        <begin position="263"/>
        <end position="396"/>
    </location>
</feature>
<feature type="transmembrane region" description="Helical" evidence="3">
    <location>
        <begin position="121"/>
        <end position="139"/>
    </location>
</feature>
<keyword evidence="5" id="KW-0808">Transferase</keyword>
<dbReference type="Pfam" id="PF00990">
    <property type="entry name" value="GGDEF"/>
    <property type="match status" value="1"/>
</dbReference>
<evidence type="ECO:0000256" key="1">
    <source>
        <dbReference type="ARBA" id="ARBA00012528"/>
    </source>
</evidence>
<organism evidence="5 6">
    <name type="scientific">Halomonas pelophila</name>
    <dbReference type="NCBI Taxonomy" id="3151122"/>
    <lineage>
        <taxon>Bacteria</taxon>
        <taxon>Pseudomonadati</taxon>
        <taxon>Pseudomonadota</taxon>
        <taxon>Gammaproteobacteria</taxon>
        <taxon>Oceanospirillales</taxon>
        <taxon>Halomonadaceae</taxon>
        <taxon>Halomonas</taxon>
    </lineage>
</organism>
<dbReference type="SUPFAM" id="SSF55073">
    <property type="entry name" value="Nucleotide cyclase"/>
    <property type="match status" value="1"/>
</dbReference>
<keyword evidence="5" id="KW-0548">Nucleotidyltransferase</keyword>
<feature type="transmembrane region" description="Helical" evidence="3">
    <location>
        <begin position="98"/>
        <end position="115"/>
    </location>
</feature>
<reference evidence="5 6" key="1">
    <citation type="submission" date="2024-05" db="EMBL/GenBank/DDBJ databases">
        <title>Halomonas sp. CS7 16S ribosomal RNA gene Genome sequencing and assembly.</title>
        <authorList>
            <person name="Yook S."/>
        </authorList>
    </citation>
    <scope>NUCLEOTIDE SEQUENCE [LARGE SCALE GENOMIC DNA]</scope>
    <source>
        <strain evidence="5 6">CS7</strain>
    </source>
</reference>
<feature type="transmembrane region" description="Helical" evidence="3">
    <location>
        <begin position="146"/>
        <end position="166"/>
    </location>
</feature>
<feature type="transmembrane region" description="Helical" evidence="3">
    <location>
        <begin position="66"/>
        <end position="86"/>
    </location>
</feature>
<dbReference type="EC" id="2.7.7.65" evidence="1"/>
<dbReference type="NCBIfam" id="TIGR00254">
    <property type="entry name" value="GGDEF"/>
    <property type="match status" value="1"/>
</dbReference>
<keyword evidence="3" id="KW-1133">Transmembrane helix</keyword>
<comment type="caution">
    <text evidence="5">The sequence shown here is derived from an EMBL/GenBank/DDBJ whole genome shotgun (WGS) entry which is preliminary data.</text>
</comment>
<keyword evidence="3" id="KW-0812">Transmembrane</keyword>
<dbReference type="InterPro" id="IPR029787">
    <property type="entry name" value="Nucleotide_cyclase"/>
</dbReference>
<evidence type="ECO:0000259" key="4">
    <source>
        <dbReference type="PROSITE" id="PS50887"/>
    </source>
</evidence>
<comment type="catalytic activity">
    <reaction evidence="2">
        <text>2 GTP = 3',3'-c-di-GMP + 2 diphosphate</text>
        <dbReference type="Rhea" id="RHEA:24898"/>
        <dbReference type="ChEBI" id="CHEBI:33019"/>
        <dbReference type="ChEBI" id="CHEBI:37565"/>
        <dbReference type="ChEBI" id="CHEBI:58805"/>
        <dbReference type="EC" id="2.7.7.65"/>
    </reaction>
</comment>
<dbReference type="InterPro" id="IPR050469">
    <property type="entry name" value="Diguanylate_Cyclase"/>
</dbReference>
<dbReference type="InterPro" id="IPR043128">
    <property type="entry name" value="Rev_trsase/Diguanyl_cyclase"/>
</dbReference>
<proteinExistence type="predicted"/>
<sequence length="437" mass="47349">MVTIAATAEDLDWRGEFRNPAREALFRRTMRAHDACQLRHALVVAAGLFLAFGLTDYSLLGSSHDFWLLLAMRISVTLMLLLLALAVRYRPALAQAPLPVNLACLLAISGLLLTVPLRPDGIWISLASLVAASMSLYLFIPNRVPWMLAGNAYLIGGLLVAMRLWAPLPGGVLANSLLLLGFVNLLCWMTVTRLHRLQRAQFASLADARSVNRRLAAELEERSTLERRLRHMARTDELTGITNRRRFFELAEQSRREANRDGTPLSLCMVDIDHFKTINDRHGHAVGDMALRVVAARCQSMLRDSDHMGRYGGEEFVIALPQACSITAGGIAERIREAVSRQPLEINGMILTLSVTLGISCVEPGEGSLDPGLLRADRALYAGKARGRNCVVTTPRSLAAGRSSGSAPAPMPGRAAAIGAAAAPAGAPVGGRLPRHP</sequence>
<gene>
    <name evidence="5" type="ORF">ABE957_16280</name>
</gene>
<dbReference type="EMBL" id="JBEGCI010000018">
    <property type="protein sequence ID" value="MEQ6890230.1"/>
    <property type="molecule type" value="Genomic_DNA"/>
</dbReference>
<dbReference type="RefSeq" id="WP_349759721.1">
    <property type="nucleotide sequence ID" value="NZ_JBEGCI010000018.1"/>
</dbReference>
<dbReference type="PROSITE" id="PS50887">
    <property type="entry name" value="GGDEF"/>
    <property type="match status" value="1"/>
</dbReference>
<name>A0ABV1NCT4_9GAMM</name>
<dbReference type="PANTHER" id="PTHR45138:SF9">
    <property type="entry name" value="DIGUANYLATE CYCLASE DGCM-RELATED"/>
    <property type="match status" value="1"/>
</dbReference>
<feature type="transmembrane region" description="Helical" evidence="3">
    <location>
        <begin position="172"/>
        <end position="191"/>
    </location>
</feature>